<feature type="compositionally biased region" description="Basic residues" evidence="1">
    <location>
        <begin position="172"/>
        <end position="181"/>
    </location>
</feature>
<reference evidence="2" key="1">
    <citation type="submission" date="2020-06" db="EMBL/GenBank/DDBJ databases">
        <authorList>
            <person name="Ji K."/>
            <person name="Li J."/>
        </authorList>
    </citation>
    <scope>NUCLEOTIDE SEQUENCE</scope>
    <source>
        <strain evidence="2">JKM2019</strain>
        <tissue evidence="2">Whole body</tissue>
    </source>
</reference>
<dbReference type="AlphaFoldDB" id="A0A9D4NWI5"/>
<name>A0A9D4NWI5_DERFA</name>
<protein>
    <submittedName>
        <fullName evidence="2">Uncharacterized protein</fullName>
    </submittedName>
</protein>
<feature type="region of interest" description="Disordered" evidence="1">
    <location>
        <begin position="159"/>
        <end position="181"/>
    </location>
</feature>
<reference evidence="2" key="2">
    <citation type="journal article" date="2021" name="World Allergy Organ. J.">
        <title>Chromosome-level assembly of Dermatophagoides farinae genome and transcriptome reveals two novel allergens Der f 37 and Der f 39.</title>
        <authorList>
            <person name="Chen J."/>
            <person name="Cai Z."/>
            <person name="Fan D."/>
            <person name="Hu J."/>
            <person name="Hou Y."/>
            <person name="He Y."/>
            <person name="Zhang Z."/>
            <person name="Zhao Z."/>
            <person name="Gao P."/>
            <person name="Hu W."/>
            <person name="Sun J."/>
            <person name="Li J."/>
            <person name="Ji K."/>
        </authorList>
    </citation>
    <scope>NUCLEOTIDE SEQUENCE</scope>
    <source>
        <strain evidence="2">JKM2019</strain>
    </source>
</reference>
<sequence>MHAVKKVPTMHYNGHTKDKKSLMRVSINRCYVTVQKKRMRTSSRSSIIDQVSFIDWQMVHKIQFGKNRIKIVPNSKKFIKQKTIKAYFDKKVLNFLRKSCNKLNYIKPVKRRWFSLSNTKDYQPINRENSRTNSSSSSSNETYYSSLFKSLNSLIETDDDDDDMINNNNNNKNKKRKQSLS</sequence>
<proteinExistence type="predicted"/>
<evidence type="ECO:0000313" key="2">
    <source>
        <dbReference type="EMBL" id="KAH7639634.1"/>
    </source>
</evidence>
<dbReference type="Proteomes" id="UP000828236">
    <property type="component" value="Unassembled WGS sequence"/>
</dbReference>
<comment type="caution">
    <text evidence="2">The sequence shown here is derived from an EMBL/GenBank/DDBJ whole genome shotgun (WGS) entry which is preliminary data.</text>
</comment>
<gene>
    <name evidence="2" type="ORF">HUG17_3667</name>
</gene>
<accession>A0A9D4NWI5</accession>
<organism evidence="2">
    <name type="scientific">Dermatophagoides farinae</name>
    <name type="common">American house dust mite</name>
    <dbReference type="NCBI Taxonomy" id="6954"/>
    <lineage>
        <taxon>Eukaryota</taxon>
        <taxon>Metazoa</taxon>
        <taxon>Ecdysozoa</taxon>
        <taxon>Arthropoda</taxon>
        <taxon>Chelicerata</taxon>
        <taxon>Arachnida</taxon>
        <taxon>Acari</taxon>
        <taxon>Acariformes</taxon>
        <taxon>Sarcoptiformes</taxon>
        <taxon>Astigmata</taxon>
        <taxon>Psoroptidia</taxon>
        <taxon>Analgoidea</taxon>
        <taxon>Pyroglyphidae</taxon>
        <taxon>Dermatophagoidinae</taxon>
        <taxon>Dermatophagoides</taxon>
    </lineage>
</organism>
<evidence type="ECO:0000256" key="1">
    <source>
        <dbReference type="SAM" id="MobiDB-lite"/>
    </source>
</evidence>
<dbReference type="EMBL" id="SDOV01000007">
    <property type="protein sequence ID" value="KAH7639634.1"/>
    <property type="molecule type" value="Genomic_DNA"/>
</dbReference>